<evidence type="ECO:0000259" key="10">
    <source>
        <dbReference type="Pfam" id="PF14681"/>
    </source>
</evidence>
<comment type="caution">
    <text evidence="11">The sequence shown here is derived from an EMBL/GenBank/DDBJ whole genome shotgun (WGS) entry which is preliminary data.</text>
</comment>
<gene>
    <name evidence="11" type="ORF">VN97_g12072</name>
</gene>
<dbReference type="CDD" id="cd06223">
    <property type="entry name" value="PRTases_typeI"/>
    <property type="match status" value="1"/>
</dbReference>
<evidence type="ECO:0000256" key="9">
    <source>
        <dbReference type="ARBA" id="ARBA00023134"/>
    </source>
</evidence>
<evidence type="ECO:0000313" key="12">
    <source>
        <dbReference type="Proteomes" id="UP001227192"/>
    </source>
</evidence>
<dbReference type="InterPro" id="IPR050054">
    <property type="entry name" value="UPRTase/APRTase"/>
</dbReference>
<dbReference type="Gene3D" id="3.40.50.2020">
    <property type="match status" value="2"/>
</dbReference>
<dbReference type="GO" id="GO:0004845">
    <property type="term" value="F:uracil phosphoribosyltransferase activity"/>
    <property type="evidence" value="ECO:0007669"/>
    <property type="project" value="UniProtKB-EC"/>
</dbReference>
<feature type="domain" description="Phosphoribosyltransferase" evidence="10">
    <location>
        <begin position="10"/>
        <end position="91"/>
    </location>
</feature>
<dbReference type="AlphaFoldDB" id="A0AAI9X2G3"/>
<keyword evidence="6" id="KW-0328">Glycosyltransferase</keyword>
<keyword evidence="12" id="KW-1185">Reference proteome</keyword>
<reference evidence="11" key="1">
    <citation type="submission" date="2015-06" db="EMBL/GenBank/DDBJ databases">
        <authorList>
            <person name="Nguyen H."/>
        </authorList>
    </citation>
    <scope>NUCLEOTIDE SEQUENCE</scope>
    <source>
        <strain evidence="11">DAOM 180753</strain>
    </source>
</reference>
<dbReference type="EC" id="2.4.2.9" evidence="4"/>
<keyword evidence="5" id="KW-0021">Allosteric enzyme</keyword>
<dbReference type="PANTHER" id="PTHR32315:SF4">
    <property type="entry name" value="URACIL PHOSPHORIBOSYLTRANSFERASE, CHLOROPLASTIC"/>
    <property type="match status" value="1"/>
</dbReference>
<protein>
    <recommendedName>
        <fullName evidence="4">uracil phosphoribosyltransferase</fullName>
        <ecNumber evidence="4">2.4.2.9</ecNumber>
    </recommendedName>
</protein>
<evidence type="ECO:0000256" key="3">
    <source>
        <dbReference type="ARBA" id="ARBA00009516"/>
    </source>
</evidence>
<dbReference type="InterPro" id="IPR000836">
    <property type="entry name" value="PRTase_dom"/>
</dbReference>
<evidence type="ECO:0000256" key="8">
    <source>
        <dbReference type="ARBA" id="ARBA00022741"/>
    </source>
</evidence>
<evidence type="ECO:0000256" key="7">
    <source>
        <dbReference type="ARBA" id="ARBA00022679"/>
    </source>
</evidence>
<comment type="cofactor">
    <cofactor evidence="1">
        <name>Mg(2+)</name>
        <dbReference type="ChEBI" id="CHEBI:18420"/>
    </cofactor>
</comment>
<dbReference type="InterPro" id="IPR029057">
    <property type="entry name" value="PRTase-like"/>
</dbReference>
<feature type="domain" description="Phosphoribosyltransferase" evidence="10">
    <location>
        <begin position="145"/>
        <end position="284"/>
    </location>
</feature>
<evidence type="ECO:0000256" key="4">
    <source>
        <dbReference type="ARBA" id="ARBA00011894"/>
    </source>
</evidence>
<comment type="pathway">
    <text evidence="2">Pyrimidine metabolism; UMP biosynthesis via salvage pathway; UMP from uracil: step 1/1.</text>
</comment>
<sequence>MSLPSNVHLSSHPCLQAKLSLIRSSSTTPRETRGLVHDLANILGVEAFSGLKVVKTGTDTTPLGIEYETQGIDPADLALVPILRSGLGMVDVRTYPIQNTPDTIPFCMYSLSPSITISLHPTHSLALFPPTPNPWTQNPAYTTPALNDLLPTPVPVYHLGLFREKVSLQPVEYYNNLPFHRSELSLASPASLNPTTNTAAASLAVLLDPVIATGATAEAAIQLLRDWGVKKVIMLSLLASEEGVKRAAGTWSEVEVWVGGIDKGVDEKGMIVPGIGDIGDRLFVAIGK</sequence>
<name>A0AAI9X2G3_PENTH</name>
<evidence type="ECO:0000256" key="5">
    <source>
        <dbReference type="ARBA" id="ARBA00022533"/>
    </source>
</evidence>
<reference evidence="11" key="2">
    <citation type="journal article" date="2016" name="Fungal Biol.">
        <title>Ochratoxin A production by Penicillium thymicola.</title>
        <authorList>
            <person name="Nguyen H.D.T."/>
            <person name="McMullin D.R."/>
            <person name="Ponomareva E."/>
            <person name="Riley R."/>
            <person name="Pomraning K.R."/>
            <person name="Baker S.E."/>
            <person name="Seifert K.A."/>
        </authorList>
    </citation>
    <scope>NUCLEOTIDE SEQUENCE</scope>
    <source>
        <strain evidence="11">DAOM 180753</strain>
    </source>
</reference>
<evidence type="ECO:0000256" key="2">
    <source>
        <dbReference type="ARBA" id="ARBA00005180"/>
    </source>
</evidence>
<dbReference type="EMBL" id="LACB01000789">
    <property type="protein sequence ID" value="KAJ9481410.1"/>
    <property type="molecule type" value="Genomic_DNA"/>
</dbReference>
<accession>A0AAI9X2G3</accession>
<keyword evidence="7" id="KW-0808">Transferase</keyword>
<dbReference type="PANTHER" id="PTHR32315">
    <property type="entry name" value="ADENINE PHOSPHORIBOSYLTRANSFERASE"/>
    <property type="match status" value="1"/>
</dbReference>
<dbReference type="Pfam" id="PF14681">
    <property type="entry name" value="UPRTase"/>
    <property type="match status" value="2"/>
</dbReference>
<evidence type="ECO:0000313" key="11">
    <source>
        <dbReference type="EMBL" id="KAJ9481410.1"/>
    </source>
</evidence>
<evidence type="ECO:0000256" key="1">
    <source>
        <dbReference type="ARBA" id="ARBA00001946"/>
    </source>
</evidence>
<dbReference type="GO" id="GO:0005525">
    <property type="term" value="F:GTP binding"/>
    <property type="evidence" value="ECO:0007669"/>
    <property type="project" value="UniProtKB-KW"/>
</dbReference>
<proteinExistence type="inferred from homology"/>
<evidence type="ECO:0000256" key="6">
    <source>
        <dbReference type="ARBA" id="ARBA00022676"/>
    </source>
</evidence>
<organism evidence="11 12">
    <name type="scientific">Penicillium thymicola</name>
    <dbReference type="NCBI Taxonomy" id="293382"/>
    <lineage>
        <taxon>Eukaryota</taxon>
        <taxon>Fungi</taxon>
        <taxon>Dikarya</taxon>
        <taxon>Ascomycota</taxon>
        <taxon>Pezizomycotina</taxon>
        <taxon>Eurotiomycetes</taxon>
        <taxon>Eurotiomycetidae</taxon>
        <taxon>Eurotiales</taxon>
        <taxon>Aspergillaceae</taxon>
        <taxon>Penicillium</taxon>
    </lineage>
</organism>
<dbReference type="Proteomes" id="UP001227192">
    <property type="component" value="Unassembled WGS sequence"/>
</dbReference>
<keyword evidence="8" id="KW-0547">Nucleotide-binding</keyword>
<comment type="similarity">
    <text evidence="3">Belongs to the UPRTase family.</text>
</comment>
<dbReference type="SUPFAM" id="SSF53271">
    <property type="entry name" value="PRTase-like"/>
    <property type="match status" value="2"/>
</dbReference>
<keyword evidence="9" id="KW-0342">GTP-binding</keyword>